<feature type="signal peptide" evidence="1">
    <location>
        <begin position="1"/>
        <end position="17"/>
    </location>
</feature>
<organism evidence="2 3">
    <name type="scientific">Pararge aegeria aegeria</name>
    <dbReference type="NCBI Taxonomy" id="348720"/>
    <lineage>
        <taxon>Eukaryota</taxon>
        <taxon>Metazoa</taxon>
        <taxon>Ecdysozoa</taxon>
        <taxon>Arthropoda</taxon>
        <taxon>Hexapoda</taxon>
        <taxon>Insecta</taxon>
        <taxon>Pterygota</taxon>
        <taxon>Neoptera</taxon>
        <taxon>Endopterygota</taxon>
        <taxon>Lepidoptera</taxon>
        <taxon>Glossata</taxon>
        <taxon>Ditrysia</taxon>
        <taxon>Papilionoidea</taxon>
        <taxon>Nymphalidae</taxon>
        <taxon>Satyrinae</taxon>
        <taxon>Satyrini</taxon>
        <taxon>Parargina</taxon>
        <taxon>Pararge</taxon>
    </lineage>
</organism>
<gene>
    <name evidence="2" type="primary">jg9177</name>
    <name evidence="2" type="ORF">PAEG_LOCUS1433</name>
</gene>
<dbReference type="EMBL" id="CAKXAJ010005028">
    <property type="protein sequence ID" value="CAH2208989.1"/>
    <property type="molecule type" value="Genomic_DNA"/>
</dbReference>
<name>A0A8S4QEA1_9NEOP</name>
<evidence type="ECO:0000313" key="2">
    <source>
        <dbReference type="EMBL" id="CAH2208989.1"/>
    </source>
</evidence>
<dbReference type="Proteomes" id="UP000838756">
    <property type="component" value="Unassembled WGS sequence"/>
</dbReference>
<reference evidence="2" key="1">
    <citation type="submission" date="2022-03" db="EMBL/GenBank/DDBJ databases">
        <authorList>
            <person name="Lindestad O."/>
        </authorList>
    </citation>
    <scope>NUCLEOTIDE SEQUENCE</scope>
</reference>
<dbReference type="AlphaFoldDB" id="A0A8S4QEA1"/>
<sequence>MISVIIFTVILSKSAYGTLPNDQNIANKKFIYNNTYQYDNIIDVIVNDTTTQILDFIE</sequence>
<evidence type="ECO:0000313" key="3">
    <source>
        <dbReference type="Proteomes" id="UP000838756"/>
    </source>
</evidence>
<proteinExistence type="predicted"/>
<evidence type="ECO:0000256" key="1">
    <source>
        <dbReference type="SAM" id="SignalP"/>
    </source>
</evidence>
<feature type="non-terminal residue" evidence="2">
    <location>
        <position position="1"/>
    </location>
</feature>
<comment type="caution">
    <text evidence="2">The sequence shown here is derived from an EMBL/GenBank/DDBJ whole genome shotgun (WGS) entry which is preliminary data.</text>
</comment>
<dbReference type="OrthoDB" id="10501574at2759"/>
<keyword evidence="3" id="KW-1185">Reference proteome</keyword>
<protein>
    <submittedName>
        <fullName evidence="2">Jg9177 protein</fullName>
    </submittedName>
</protein>
<accession>A0A8S4QEA1</accession>
<keyword evidence="1" id="KW-0732">Signal</keyword>
<feature type="chain" id="PRO_5035809408" evidence="1">
    <location>
        <begin position="18"/>
        <end position="58"/>
    </location>
</feature>